<evidence type="ECO:0000256" key="1">
    <source>
        <dbReference type="ARBA" id="ARBA00008690"/>
    </source>
</evidence>
<dbReference type="HOGENOM" id="CLU_106473_0_0_1"/>
<proteinExistence type="inferred from homology"/>
<evidence type="ECO:0000259" key="2">
    <source>
        <dbReference type="Pfam" id="PF11250"/>
    </source>
</evidence>
<feature type="domain" description="FAF" evidence="2">
    <location>
        <begin position="87"/>
        <end position="137"/>
    </location>
</feature>
<dbReference type="PANTHER" id="PTHR33155:SF75">
    <property type="entry name" value="OS02G0750800 PROTEIN"/>
    <property type="match status" value="1"/>
</dbReference>
<dbReference type="AlphaFoldDB" id="A0A0D3FAJ0"/>
<keyword evidence="4" id="KW-1185">Reference proteome</keyword>
<protein>
    <recommendedName>
        <fullName evidence="2">FAF domain-containing protein</fullName>
    </recommendedName>
</protein>
<organism evidence="3">
    <name type="scientific">Oryza barthii</name>
    <dbReference type="NCBI Taxonomy" id="65489"/>
    <lineage>
        <taxon>Eukaryota</taxon>
        <taxon>Viridiplantae</taxon>
        <taxon>Streptophyta</taxon>
        <taxon>Embryophyta</taxon>
        <taxon>Tracheophyta</taxon>
        <taxon>Spermatophyta</taxon>
        <taxon>Magnoliopsida</taxon>
        <taxon>Liliopsida</taxon>
        <taxon>Poales</taxon>
        <taxon>Poaceae</taxon>
        <taxon>BOP clade</taxon>
        <taxon>Oryzoideae</taxon>
        <taxon>Oryzeae</taxon>
        <taxon>Oryzinae</taxon>
        <taxon>Oryza</taxon>
    </lineage>
</organism>
<dbReference type="eggNOG" id="ENOG502R3QC">
    <property type="taxonomic scope" value="Eukaryota"/>
</dbReference>
<name>A0A0D3FAJ0_9ORYZ</name>
<dbReference type="EnsemblPlants" id="OBART02G32650.1">
    <property type="protein sequence ID" value="OBART02G32650.1"/>
    <property type="gene ID" value="OBART02G32650"/>
</dbReference>
<sequence>MPAQRLPCRARDRDSLGLRSLLVADAAGYGRGRVVTRTIVAVHQETTTSCKGDQCNGCSDDEEEEDVHDGEDGCWVAYGRRGMMRRLPPPLPSLRGAMRRTCTKDGRLVVTEAPAGARRRHEYIRARRRGGRVTMQLVESKDFYPCPSPAEEDDDDDDIVNVTQAVSDTSTAAATVGECDPGHMQKAPATAPPPPSPPSIGCFEDVVKYHSIGSTSLHQIVRLRMVH</sequence>
<dbReference type="Proteomes" id="UP000026960">
    <property type="component" value="Chromosome 2"/>
</dbReference>
<dbReference type="Pfam" id="PF11250">
    <property type="entry name" value="FAF"/>
    <property type="match status" value="1"/>
</dbReference>
<dbReference type="STRING" id="65489.A0A0D3FAJ0"/>
<dbReference type="InterPro" id="IPR046431">
    <property type="entry name" value="FAF_dom"/>
</dbReference>
<evidence type="ECO:0000313" key="3">
    <source>
        <dbReference type="EnsemblPlants" id="OBART02G32650.1"/>
    </source>
</evidence>
<reference evidence="3" key="2">
    <citation type="submission" date="2015-03" db="UniProtKB">
        <authorList>
            <consortium name="EnsemblPlants"/>
        </authorList>
    </citation>
    <scope>IDENTIFICATION</scope>
</reference>
<comment type="similarity">
    <text evidence="1">Belongs to the fantastic four family.</text>
</comment>
<dbReference type="Gramene" id="OBART02G32650.1">
    <property type="protein sequence ID" value="OBART02G32650.1"/>
    <property type="gene ID" value="OBART02G32650"/>
</dbReference>
<accession>A0A0D3FAJ0</accession>
<evidence type="ECO:0000313" key="4">
    <source>
        <dbReference type="Proteomes" id="UP000026960"/>
    </source>
</evidence>
<reference evidence="3" key="1">
    <citation type="journal article" date="2009" name="Rice">
        <title>De Novo Next Generation Sequencing of Plant Genomes.</title>
        <authorList>
            <person name="Rounsley S."/>
            <person name="Marri P.R."/>
            <person name="Yu Y."/>
            <person name="He R."/>
            <person name="Sisneros N."/>
            <person name="Goicoechea J.L."/>
            <person name="Lee S.J."/>
            <person name="Angelova A."/>
            <person name="Kudrna D."/>
            <person name="Luo M."/>
            <person name="Affourtit J."/>
            <person name="Desany B."/>
            <person name="Knight J."/>
            <person name="Niazi F."/>
            <person name="Egholm M."/>
            <person name="Wing R.A."/>
        </authorList>
    </citation>
    <scope>NUCLEOTIDE SEQUENCE [LARGE SCALE GENOMIC DNA]</scope>
    <source>
        <strain evidence="3">cv. IRGC 105608</strain>
    </source>
</reference>
<dbReference type="PANTHER" id="PTHR33155">
    <property type="entry name" value="FANTASTIC FOUR-LIKE PROTEIN (DUF3049)"/>
    <property type="match status" value="1"/>
</dbReference>
<dbReference type="PaxDb" id="65489-OBART02G32650.1"/>
<dbReference type="InterPro" id="IPR021410">
    <property type="entry name" value="FAF"/>
</dbReference>